<dbReference type="OrthoDB" id="9762608at2"/>
<dbReference type="InterPro" id="IPR058240">
    <property type="entry name" value="rSAM_sf"/>
</dbReference>
<dbReference type="Pfam" id="PF02310">
    <property type="entry name" value="B12-binding"/>
    <property type="match status" value="1"/>
</dbReference>
<accession>K0NNQ8</accession>
<keyword evidence="11" id="KW-1185">Reference proteome</keyword>
<keyword evidence="6" id="KW-0408">Iron</keyword>
<dbReference type="InterPro" id="IPR034466">
    <property type="entry name" value="Methyltransferase_Class_B"/>
</dbReference>
<evidence type="ECO:0000256" key="4">
    <source>
        <dbReference type="ARBA" id="ARBA00022691"/>
    </source>
</evidence>
<dbReference type="SUPFAM" id="SSF102114">
    <property type="entry name" value="Radical SAM enzymes"/>
    <property type="match status" value="1"/>
</dbReference>
<feature type="domain" description="Radical SAM core" evidence="9">
    <location>
        <begin position="192"/>
        <end position="426"/>
    </location>
</feature>
<dbReference type="AlphaFoldDB" id="K0NNQ8"/>
<dbReference type="PANTHER" id="PTHR43409:SF7">
    <property type="entry name" value="BLL1977 PROTEIN"/>
    <property type="match status" value="1"/>
</dbReference>
<dbReference type="PROSITE" id="PS51918">
    <property type="entry name" value="RADICAL_SAM"/>
    <property type="match status" value="1"/>
</dbReference>
<gene>
    <name evidence="10" type="ordered locus">TOL2_C35210</name>
</gene>
<keyword evidence="3" id="KW-0808">Transferase</keyword>
<comment type="cofactor">
    <cofactor evidence="1">
        <name>[4Fe-4S] cluster</name>
        <dbReference type="ChEBI" id="CHEBI:49883"/>
    </cofactor>
</comment>
<dbReference type="EMBL" id="FO203503">
    <property type="protein sequence ID" value="CCK81678.1"/>
    <property type="molecule type" value="Genomic_DNA"/>
</dbReference>
<evidence type="ECO:0000256" key="6">
    <source>
        <dbReference type="ARBA" id="ARBA00023004"/>
    </source>
</evidence>
<name>K0NNQ8_DESTT</name>
<dbReference type="InterPro" id="IPR006158">
    <property type="entry name" value="Cobalamin-bd"/>
</dbReference>
<dbReference type="Gene3D" id="3.40.50.280">
    <property type="entry name" value="Cobalamin-binding domain"/>
    <property type="match status" value="1"/>
</dbReference>
<dbReference type="CDD" id="cd01335">
    <property type="entry name" value="Radical_SAM"/>
    <property type="match status" value="1"/>
</dbReference>
<evidence type="ECO:0000313" key="10">
    <source>
        <dbReference type="EMBL" id="CCK81678.1"/>
    </source>
</evidence>
<dbReference type="KEGG" id="dto:TOL2_C35210"/>
<dbReference type="SMART" id="SM00729">
    <property type="entry name" value="Elp3"/>
    <property type="match status" value="1"/>
</dbReference>
<dbReference type="STRING" id="651182.TOL2_C35210"/>
<evidence type="ECO:0000256" key="1">
    <source>
        <dbReference type="ARBA" id="ARBA00001966"/>
    </source>
</evidence>
<evidence type="ECO:0000256" key="7">
    <source>
        <dbReference type="ARBA" id="ARBA00023014"/>
    </source>
</evidence>
<dbReference type="PANTHER" id="PTHR43409">
    <property type="entry name" value="ANAEROBIC MAGNESIUM-PROTOPORPHYRIN IX MONOMETHYL ESTER CYCLASE-RELATED"/>
    <property type="match status" value="1"/>
</dbReference>
<dbReference type="GO" id="GO:0046872">
    <property type="term" value="F:metal ion binding"/>
    <property type="evidence" value="ECO:0007669"/>
    <property type="project" value="UniProtKB-KW"/>
</dbReference>
<dbReference type="GO" id="GO:0031419">
    <property type="term" value="F:cobalamin binding"/>
    <property type="evidence" value="ECO:0007669"/>
    <property type="project" value="InterPro"/>
</dbReference>
<dbReference type="InterPro" id="IPR007197">
    <property type="entry name" value="rSAM"/>
</dbReference>
<dbReference type="InterPro" id="IPR051198">
    <property type="entry name" value="BchE-like"/>
</dbReference>
<evidence type="ECO:0000259" key="8">
    <source>
        <dbReference type="PROSITE" id="PS51332"/>
    </source>
</evidence>
<keyword evidence="2" id="KW-0489">Methyltransferase</keyword>
<keyword evidence="7" id="KW-0411">Iron-sulfur</keyword>
<dbReference type="SFLD" id="SFLDS00029">
    <property type="entry name" value="Radical_SAM"/>
    <property type="match status" value="1"/>
</dbReference>
<keyword evidence="5" id="KW-0479">Metal-binding</keyword>
<organism evidence="10 11">
    <name type="scientific">Desulfobacula toluolica (strain DSM 7467 / Tol2)</name>
    <dbReference type="NCBI Taxonomy" id="651182"/>
    <lineage>
        <taxon>Bacteria</taxon>
        <taxon>Pseudomonadati</taxon>
        <taxon>Thermodesulfobacteriota</taxon>
        <taxon>Desulfobacteria</taxon>
        <taxon>Desulfobacterales</taxon>
        <taxon>Desulfobacteraceae</taxon>
        <taxon>Desulfobacula</taxon>
    </lineage>
</organism>
<dbReference type="Proteomes" id="UP000007347">
    <property type="component" value="Chromosome"/>
</dbReference>
<proteinExistence type="predicted"/>
<dbReference type="GO" id="GO:0003824">
    <property type="term" value="F:catalytic activity"/>
    <property type="evidence" value="ECO:0007669"/>
    <property type="project" value="InterPro"/>
</dbReference>
<dbReference type="InterPro" id="IPR006638">
    <property type="entry name" value="Elp3/MiaA/NifB-like_rSAM"/>
</dbReference>
<evidence type="ECO:0000259" key="9">
    <source>
        <dbReference type="PROSITE" id="PS51918"/>
    </source>
</evidence>
<dbReference type="InterPro" id="IPR023404">
    <property type="entry name" value="rSAM_horseshoe"/>
</dbReference>
<evidence type="ECO:0000256" key="3">
    <source>
        <dbReference type="ARBA" id="ARBA00022679"/>
    </source>
</evidence>
<evidence type="ECO:0000256" key="2">
    <source>
        <dbReference type="ARBA" id="ARBA00022603"/>
    </source>
</evidence>
<dbReference type="Gene3D" id="3.80.30.20">
    <property type="entry name" value="tm_1862 like domain"/>
    <property type="match status" value="1"/>
</dbReference>
<sequence length="469" mass="54698">MRKILLISSGHSFFKGALWGGYDYEIPLNVAYTASFLESKGFEVDVIDTQILKDAQKILNEIDYTSYIAIGINSELSTTYDAYELIGFMKFKTSRTPIFAFGVFTVLKEILLKECVYLDYVIYGEEEHSCHELVSALELHGNINKIKGLIFRKGSEIVKNKPHECEKNLDSLPFPARSKFDLEKYYPSPGKYFKLPQFSILTSRGCNGQCFFCSNLRGKEMRYRSPKNIVDEIDLLQNTYNAKEVFFIDDNFTADRVRVMEFVRLMKKRDRKIFIRVISRVDTVDKEMLQQLKEIGLYSIGYGVESGDNNILSFNNKKITLDQVEYAVNIAKELNIETRCFFMLNLPGDTQATTEKTFRFIKKIRPDLVNIQITYPWPGTAMREYVKLNFKINEELWNDWEASSGDAVTFLQSDLTESYIKNMYKKIIRNHYIRFGFILNWLFRLKSFHDLKYSFLQFCSLIKKTVMPG</sequence>
<dbReference type="RefSeq" id="WP_014958866.1">
    <property type="nucleotide sequence ID" value="NC_018645.1"/>
</dbReference>
<dbReference type="HOGENOM" id="CLU_021572_4_2_7"/>
<dbReference type="Pfam" id="PF04055">
    <property type="entry name" value="Radical_SAM"/>
    <property type="match status" value="1"/>
</dbReference>
<evidence type="ECO:0000313" key="11">
    <source>
        <dbReference type="Proteomes" id="UP000007347"/>
    </source>
</evidence>
<dbReference type="GO" id="GO:0051539">
    <property type="term" value="F:4 iron, 4 sulfur cluster binding"/>
    <property type="evidence" value="ECO:0007669"/>
    <property type="project" value="UniProtKB-KW"/>
</dbReference>
<keyword evidence="4" id="KW-0949">S-adenosyl-L-methionine</keyword>
<feature type="domain" description="B12-binding" evidence="8">
    <location>
        <begin position="11"/>
        <end position="144"/>
    </location>
</feature>
<dbReference type="SFLD" id="SFLDG01123">
    <property type="entry name" value="methyltransferase_(Class_B)"/>
    <property type="match status" value="1"/>
</dbReference>
<reference evidence="10 11" key="1">
    <citation type="journal article" date="2013" name="Environ. Microbiol.">
        <title>Complete genome, catabolic sub-proteomes and key-metabolites of Desulfobacula toluolica Tol2, a marine, aromatic compound-degrading, sulfate-reducing bacterium.</title>
        <authorList>
            <person name="Wohlbrand L."/>
            <person name="Jacob J.H."/>
            <person name="Kube M."/>
            <person name="Mussmann M."/>
            <person name="Jarling R."/>
            <person name="Beck A."/>
            <person name="Amann R."/>
            <person name="Wilkes H."/>
            <person name="Reinhardt R."/>
            <person name="Rabus R."/>
        </authorList>
    </citation>
    <scope>NUCLEOTIDE SEQUENCE [LARGE SCALE GENOMIC DNA]</scope>
    <source>
        <strain evidence="11">DSM 7467 / Tol2</strain>
    </source>
</reference>
<evidence type="ECO:0000256" key="5">
    <source>
        <dbReference type="ARBA" id="ARBA00022723"/>
    </source>
</evidence>
<protein>
    <submittedName>
        <fullName evidence="10">Radical SAM domain protein</fullName>
    </submittedName>
</protein>
<dbReference type="PROSITE" id="PS51332">
    <property type="entry name" value="B12_BINDING"/>
    <property type="match status" value="1"/>
</dbReference>
<dbReference type="SFLD" id="SFLDG01082">
    <property type="entry name" value="B12-binding_domain_containing"/>
    <property type="match status" value="1"/>
</dbReference>